<name>A0A9N8WMX0_9GLOM</name>
<evidence type="ECO:0000313" key="3">
    <source>
        <dbReference type="EMBL" id="CAG8494528.1"/>
    </source>
</evidence>
<proteinExistence type="predicted"/>
<dbReference type="InterPro" id="IPR036910">
    <property type="entry name" value="HMG_box_dom_sf"/>
</dbReference>
<dbReference type="AlphaFoldDB" id="A0A9N8WMX0"/>
<dbReference type="CDD" id="cd00084">
    <property type="entry name" value="HMG-box_SF"/>
    <property type="match status" value="1"/>
</dbReference>
<protein>
    <submittedName>
        <fullName evidence="3">6050_t:CDS:1</fullName>
    </submittedName>
</protein>
<dbReference type="Gene3D" id="1.10.30.10">
    <property type="entry name" value="High mobility group box domain"/>
    <property type="match status" value="1"/>
</dbReference>
<keyword evidence="4" id="KW-1185">Reference proteome</keyword>
<reference evidence="3" key="1">
    <citation type="submission" date="2021-06" db="EMBL/GenBank/DDBJ databases">
        <authorList>
            <person name="Kallberg Y."/>
            <person name="Tangrot J."/>
            <person name="Rosling A."/>
        </authorList>
    </citation>
    <scope>NUCLEOTIDE SEQUENCE</scope>
    <source>
        <strain evidence="3">FL130A</strain>
    </source>
</reference>
<sequence length="178" mass="20160">MNFNKTDDTDDTDEEVFRKYYEPPYLDDFKDMRSCSPFLLFRGEVSKALKKGGRVKRPVEISTIASKLWATMHNDEKDQYHQLSAALSRQSANWSNSSSTQYLQTTTSNANLPGSELSRQLVGVSNISSMEYTISNINLPGSELSSQLVDVSNISSEEHHIPNANSPESEYFIYSKER</sequence>
<gene>
    <name evidence="3" type="ORF">ALEPTO_LOCUS3161</name>
</gene>
<feature type="domain" description="HMG box" evidence="2">
    <location>
        <begin position="33"/>
        <end position="87"/>
    </location>
</feature>
<dbReference type="Pfam" id="PF00505">
    <property type="entry name" value="HMG_box"/>
    <property type="match status" value="1"/>
</dbReference>
<evidence type="ECO:0000256" key="1">
    <source>
        <dbReference type="SAM" id="MobiDB-lite"/>
    </source>
</evidence>
<dbReference type="EMBL" id="CAJVPS010000555">
    <property type="protein sequence ID" value="CAG8494528.1"/>
    <property type="molecule type" value="Genomic_DNA"/>
</dbReference>
<organism evidence="3 4">
    <name type="scientific">Ambispora leptoticha</name>
    <dbReference type="NCBI Taxonomy" id="144679"/>
    <lineage>
        <taxon>Eukaryota</taxon>
        <taxon>Fungi</taxon>
        <taxon>Fungi incertae sedis</taxon>
        <taxon>Mucoromycota</taxon>
        <taxon>Glomeromycotina</taxon>
        <taxon>Glomeromycetes</taxon>
        <taxon>Archaeosporales</taxon>
        <taxon>Ambisporaceae</taxon>
        <taxon>Ambispora</taxon>
    </lineage>
</organism>
<evidence type="ECO:0000259" key="2">
    <source>
        <dbReference type="Pfam" id="PF00505"/>
    </source>
</evidence>
<comment type="caution">
    <text evidence="3">The sequence shown here is derived from an EMBL/GenBank/DDBJ whole genome shotgun (WGS) entry which is preliminary data.</text>
</comment>
<evidence type="ECO:0000313" key="4">
    <source>
        <dbReference type="Proteomes" id="UP000789508"/>
    </source>
</evidence>
<feature type="region of interest" description="Disordered" evidence="1">
    <location>
        <begin position="158"/>
        <end position="178"/>
    </location>
</feature>
<dbReference type="SUPFAM" id="SSF47095">
    <property type="entry name" value="HMG-box"/>
    <property type="match status" value="1"/>
</dbReference>
<dbReference type="InterPro" id="IPR009071">
    <property type="entry name" value="HMG_box_dom"/>
</dbReference>
<accession>A0A9N8WMX0</accession>
<dbReference type="Proteomes" id="UP000789508">
    <property type="component" value="Unassembled WGS sequence"/>
</dbReference>